<protein>
    <submittedName>
        <fullName evidence="2">Uncharacterized protein</fullName>
    </submittedName>
</protein>
<reference evidence="2 3" key="1">
    <citation type="submission" date="2019-04" db="EMBL/GenBank/DDBJ databases">
        <title>An improved genome assembly and genetic linkage map for asparagus bean, Vigna unguiculata ssp. sesquipedialis.</title>
        <authorList>
            <person name="Xia Q."/>
            <person name="Zhang R."/>
            <person name="Dong Y."/>
        </authorList>
    </citation>
    <scope>NUCLEOTIDE SEQUENCE [LARGE SCALE GENOMIC DNA]</scope>
    <source>
        <tissue evidence="2">Leaf</tissue>
    </source>
</reference>
<gene>
    <name evidence="2" type="ORF">DEO72_LG6g692</name>
</gene>
<name>A0A4D6M677_VIGUN</name>
<evidence type="ECO:0000313" key="2">
    <source>
        <dbReference type="EMBL" id="QCD95991.1"/>
    </source>
</evidence>
<evidence type="ECO:0000313" key="3">
    <source>
        <dbReference type="Proteomes" id="UP000501690"/>
    </source>
</evidence>
<dbReference type="EMBL" id="CP039350">
    <property type="protein sequence ID" value="QCD95991.1"/>
    <property type="molecule type" value="Genomic_DNA"/>
</dbReference>
<feature type="region of interest" description="Disordered" evidence="1">
    <location>
        <begin position="39"/>
        <end position="70"/>
    </location>
</feature>
<accession>A0A4D6M677</accession>
<keyword evidence="3" id="KW-1185">Reference proteome</keyword>
<sequence>MNHLAQARGSRLRENSWEPDVFCFSCSSGEGPHLWMKSSLAQARRSRPSENSRNLQGSLLAVSPKREPVA</sequence>
<evidence type="ECO:0000256" key="1">
    <source>
        <dbReference type="SAM" id="MobiDB-lite"/>
    </source>
</evidence>
<proteinExistence type="predicted"/>
<dbReference type="Proteomes" id="UP000501690">
    <property type="component" value="Linkage Group LG6"/>
</dbReference>
<organism evidence="2 3">
    <name type="scientific">Vigna unguiculata</name>
    <name type="common">Cowpea</name>
    <dbReference type="NCBI Taxonomy" id="3917"/>
    <lineage>
        <taxon>Eukaryota</taxon>
        <taxon>Viridiplantae</taxon>
        <taxon>Streptophyta</taxon>
        <taxon>Embryophyta</taxon>
        <taxon>Tracheophyta</taxon>
        <taxon>Spermatophyta</taxon>
        <taxon>Magnoliopsida</taxon>
        <taxon>eudicotyledons</taxon>
        <taxon>Gunneridae</taxon>
        <taxon>Pentapetalae</taxon>
        <taxon>rosids</taxon>
        <taxon>fabids</taxon>
        <taxon>Fabales</taxon>
        <taxon>Fabaceae</taxon>
        <taxon>Papilionoideae</taxon>
        <taxon>50 kb inversion clade</taxon>
        <taxon>NPAAA clade</taxon>
        <taxon>indigoferoid/millettioid clade</taxon>
        <taxon>Phaseoleae</taxon>
        <taxon>Vigna</taxon>
    </lineage>
</organism>
<dbReference type="AlphaFoldDB" id="A0A4D6M677"/>